<dbReference type="EMBL" id="PP511421">
    <property type="protein sequence ID" value="XCD04088.1"/>
    <property type="molecule type" value="Genomic_DNA"/>
</dbReference>
<proteinExistence type="predicted"/>
<accession>A0AAU8AZA4</accession>
<evidence type="ECO:0000313" key="1">
    <source>
        <dbReference type="EMBL" id="XCD04088.1"/>
    </source>
</evidence>
<organism evidence="1">
    <name type="scientific">Dulem virus 150</name>
    <dbReference type="NCBI Taxonomy" id="3145627"/>
    <lineage>
        <taxon>Viruses</taxon>
        <taxon>Monodnaviria</taxon>
        <taxon>Sangervirae</taxon>
        <taxon>Phixviricota</taxon>
        <taxon>Malgrandaviricetes</taxon>
        <taxon>Petitvirales</taxon>
        <taxon>Microviridae</taxon>
        <taxon>Microvirus</taxon>
    </lineage>
</organism>
<sequence length="42" mass="4751">MNNENKNKIINWINFAGALLGLLAKVVREIVEILPSKDEVDK</sequence>
<protein>
    <submittedName>
        <fullName evidence="1">Uncharacterized protein</fullName>
    </submittedName>
</protein>
<name>A0AAU8AZA4_9VIRU</name>
<reference evidence="1" key="1">
    <citation type="submission" date="2024-03" db="EMBL/GenBank/DDBJ databases">
        <title>Diverse circular DNA viruses in blood, oral, and fecal samples of captive lemurs.</title>
        <authorList>
            <person name="Paietta E.N."/>
            <person name="Kraberger S."/>
            <person name="Lund M.C."/>
            <person name="Custer J.M."/>
            <person name="Vargas K.M."/>
            <person name="Ehmke E.E."/>
            <person name="Yoder A.D."/>
            <person name="Varsani A."/>
        </authorList>
    </citation>
    <scope>NUCLEOTIDE SEQUENCE</scope>
    <source>
        <strain evidence="1">Duke_21_84</strain>
    </source>
</reference>